<dbReference type="EMBL" id="AJWK01005955">
    <property type="status" value="NOT_ANNOTATED_CDS"/>
    <property type="molecule type" value="Genomic_DNA"/>
</dbReference>
<evidence type="ECO:0000256" key="8">
    <source>
        <dbReference type="ARBA" id="ARBA00022698"/>
    </source>
</evidence>
<name>A0A1B0CBY0_LUTLO</name>
<evidence type="ECO:0000256" key="5">
    <source>
        <dbReference type="ARBA" id="ARBA00012039"/>
    </source>
</evidence>
<dbReference type="GO" id="GO:0008289">
    <property type="term" value="F:lipid binding"/>
    <property type="evidence" value="ECO:0007669"/>
    <property type="project" value="UniProtKB-KW"/>
</dbReference>
<evidence type="ECO:0000256" key="4">
    <source>
        <dbReference type="ARBA" id="ARBA00004637"/>
    </source>
</evidence>
<dbReference type="CDD" id="cd01122">
    <property type="entry name" value="Twinkle_C"/>
    <property type="match status" value="1"/>
</dbReference>
<keyword evidence="8" id="KW-0888">Threonine protease</keyword>
<dbReference type="VEuPathDB" id="VectorBase:LLOJ001760"/>
<dbReference type="GO" id="GO:0043139">
    <property type="term" value="F:5'-3' DNA helicase activity"/>
    <property type="evidence" value="ECO:0007669"/>
    <property type="project" value="UniProtKB-EC"/>
</dbReference>
<feature type="active site" description="Nucleophile" evidence="26">
    <location>
        <position position="70"/>
    </location>
</feature>
<dbReference type="GO" id="GO:0005743">
    <property type="term" value="C:mitochondrial inner membrane"/>
    <property type="evidence" value="ECO:0007669"/>
    <property type="project" value="UniProtKB-SubCell"/>
</dbReference>
<evidence type="ECO:0000256" key="15">
    <source>
        <dbReference type="ARBA" id="ARBA00022946"/>
    </source>
</evidence>
<evidence type="ECO:0000256" key="20">
    <source>
        <dbReference type="ARBA" id="ARBA00023271"/>
    </source>
</evidence>
<keyword evidence="20" id="KW-1135">Mitochondrion nucleoid</keyword>
<dbReference type="SUPFAM" id="SSF56235">
    <property type="entry name" value="N-terminal nucleophile aminohydrolases (Ntn hydrolases)"/>
    <property type="match status" value="1"/>
</dbReference>
<comment type="catalytic activity">
    <reaction evidence="24">
        <text>ATP + H2O = ADP + phosphate + H(+)</text>
        <dbReference type="Rhea" id="RHEA:13065"/>
        <dbReference type="ChEBI" id="CHEBI:15377"/>
        <dbReference type="ChEBI" id="CHEBI:15378"/>
        <dbReference type="ChEBI" id="CHEBI:30616"/>
        <dbReference type="ChEBI" id="CHEBI:43474"/>
        <dbReference type="ChEBI" id="CHEBI:456216"/>
        <dbReference type="EC" id="5.6.2.3"/>
    </reaction>
</comment>
<dbReference type="Pfam" id="PF00227">
    <property type="entry name" value="Proteasome"/>
    <property type="match status" value="1"/>
</dbReference>
<evidence type="ECO:0000313" key="29">
    <source>
        <dbReference type="Proteomes" id="UP000092461"/>
    </source>
</evidence>
<keyword evidence="11" id="KW-0378">Hydrolase</keyword>
<dbReference type="GO" id="GO:0006264">
    <property type="term" value="P:mitochondrial DNA replication"/>
    <property type="evidence" value="ECO:0007669"/>
    <property type="project" value="TreeGrafter"/>
</dbReference>
<accession>A0A1B0CBY0</accession>
<evidence type="ECO:0000256" key="9">
    <source>
        <dbReference type="ARBA" id="ARBA00022741"/>
    </source>
</evidence>
<dbReference type="EC" id="3.4.25.1" evidence="5"/>
<dbReference type="PRINTS" id="PR00141">
    <property type="entry name" value="PROTEASOME"/>
</dbReference>
<dbReference type="Gene3D" id="3.60.20.10">
    <property type="entry name" value="Glutamine Phosphoribosylpyrophosphate, subunit 1, domain 1"/>
    <property type="match status" value="1"/>
</dbReference>
<evidence type="ECO:0000256" key="22">
    <source>
        <dbReference type="ARBA" id="ARBA00026071"/>
    </source>
</evidence>
<dbReference type="InterPro" id="IPR029055">
    <property type="entry name" value="Ntn_hydrolases_N"/>
</dbReference>
<keyword evidence="15" id="KW-0809">Transit peptide</keyword>
<dbReference type="PROSITE" id="PS51199">
    <property type="entry name" value="SF4_HELICASE"/>
    <property type="match status" value="1"/>
</dbReference>
<keyword evidence="6" id="KW-0963">Cytoplasm</keyword>
<comment type="subcellular location">
    <subcellularLocation>
        <location evidence="4">Mitochondrion inner membrane</location>
        <topology evidence="4">Peripheral membrane protein</topology>
    </subcellularLocation>
    <subcellularLocation>
        <location evidence="3">Mitochondrion matrix</location>
        <location evidence="3">Mitochondrion nucleoid</location>
    </subcellularLocation>
    <subcellularLocation>
        <location evidence="2">Nucleus</location>
    </subcellularLocation>
</comment>
<dbReference type="InterPro" id="IPR023333">
    <property type="entry name" value="Proteasome_suB-type"/>
</dbReference>
<evidence type="ECO:0000256" key="11">
    <source>
        <dbReference type="ARBA" id="ARBA00022801"/>
    </source>
</evidence>
<dbReference type="InterPro" id="IPR016050">
    <property type="entry name" value="Proteasome_bsu_CS"/>
</dbReference>
<evidence type="ECO:0000256" key="6">
    <source>
        <dbReference type="ARBA" id="ARBA00022490"/>
    </source>
</evidence>
<dbReference type="Pfam" id="PF13481">
    <property type="entry name" value="AAA_25"/>
    <property type="match status" value="1"/>
</dbReference>
<keyword evidence="16" id="KW-0446">Lipid-binding</keyword>
<keyword evidence="19" id="KW-0413">Isomerase</keyword>
<dbReference type="EnsemblMetazoa" id="LLOJ001760-RA">
    <property type="protein sequence ID" value="LLOJ001760-PA"/>
    <property type="gene ID" value="LLOJ001760"/>
</dbReference>
<evidence type="ECO:0000256" key="13">
    <source>
        <dbReference type="ARBA" id="ARBA00022840"/>
    </source>
</evidence>
<evidence type="ECO:0000256" key="19">
    <source>
        <dbReference type="ARBA" id="ARBA00023235"/>
    </source>
</evidence>
<dbReference type="PANTHER" id="PTHR12873">
    <property type="entry name" value="T7-LIKE MITOCHONDRIAL DNA HELICASE"/>
    <property type="match status" value="1"/>
</dbReference>
<dbReference type="GO" id="GO:0042645">
    <property type="term" value="C:mitochondrial nucleoid"/>
    <property type="evidence" value="ECO:0007669"/>
    <property type="project" value="UniProtKB-SubCell"/>
</dbReference>
<evidence type="ECO:0000256" key="14">
    <source>
        <dbReference type="ARBA" id="ARBA00022942"/>
    </source>
</evidence>
<keyword evidence="29" id="KW-1185">Reference proteome</keyword>
<keyword evidence="10" id="KW-0999">Mitochondrion inner membrane</keyword>
<reference evidence="28" key="1">
    <citation type="submission" date="2020-05" db="UniProtKB">
        <authorList>
            <consortium name="EnsemblMetazoa"/>
        </authorList>
    </citation>
    <scope>IDENTIFICATION</scope>
    <source>
        <strain evidence="28">Jacobina</strain>
    </source>
</reference>
<dbReference type="InterPro" id="IPR027417">
    <property type="entry name" value="P-loop_NTPase"/>
</dbReference>
<dbReference type="PANTHER" id="PTHR12873:SF0">
    <property type="entry name" value="TWINKLE MTDNA HELICASE"/>
    <property type="match status" value="1"/>
</dbReference>
<organism evidence="28 29">
    <name type="scientific">Lutzomyia longipalpis</name>
    <name type="common">Sand fly</name>
    <dbReference type="NCBI Taxonomy" id="7200"/>
    <lineage>
        <taxon>Eukaryota</taxon>
        <taxon>Metazoa</taxon>
        <taxon>Ecdysozoa</taxon>
        <taxon>Arthropoda</taxon>
        <taxon>Hexapoda</taxon>
        <taxon>Insecta</taxon>
        <taxon>Pterygota</taxon>
        <taxon>Neoptera</taxon>
        <taxon>Endopterygota</taxon>
        <taxon>Diptera</taxon>
        <taxon>Nematocera</taxon>
        <taxon>Psychodoidea</taxon>
        <taxon>Psychodidae</taxon>
        <taxon>Lutzomyia</taxon>
        <taxon>Lutzomyia</taxon>
    </lineage>
</organism>
<dbReference type="GO" id="GO:0004298">
    <property type="term" value="F:threonine-type endopeptidase activity"/>
    <property type="evidence" value="ECO:0007669"/>
    <property type="project" value="UniProtKB-KW"/>
</dbReference>
<comment type="subunit">
    <text evidence="22">The 26S proteasome consists of a 20S proteasome core and two 19S regulatory subunits. The 20S proteasome core is composed of 28 subunits that are arranged in four stacked rings, resulting in a barrel-shaped structure. The two end rings are each formed by seven alpha subunits, and the two central rings are each formed by seven beta subunits. The catalytic chamber with the active sites is on the inside of the barrel.</text>
</comment>
<evidence type="ECO:0000256" key="7">
    <source>
        <dbReference type="ARBA" id="ARBA00022670"/>
    </source>
</evidence>
<evidence type="ECO:0000256" key="16">
    <source>
        <dbReference type="ARBA" id="ARBA00023121"/>
    </source>
</evidence>
<protein>
    <recommendedName>
        <fullName evidence="25">Twinkle protein, mitochondrial</fullName>
        <ecNumber evidence="5">3.4.25.1</ecNumber>
        <ecNumber evidence="23">5.6.2.3</ecNumber>
    </recommendedName>
</protein>
<dbReference type="CDD" id="cd03761">
    <property type="entry name" value="proteasome_beta_type_5"/>
    <property type="match status" value="1"/>
</dbReference>
<evidence type="ECO:0000259" key="27">
    <source>
        <dbReference type="PROSITE" id="PS51199"/>
    </source>
</evidence>
<evidence type="ECO:0000256" key="18">
    <source>
        <dbReference type="ARBA" id="ARBA00023136"/>
    </source>
</evidence>
<keyword evidence="9" id="KW-0547">Nucleotide-binding</keyword>
<keyword evidence="12" id="KW-0347">Helicase</keyword>
<dbReference type="AlphaFoldDB" id="A0A1B0CBY0"/>
<evidence type="ECO:0000256" key="1">
    <source>
        <dbReference type="ARBA" id="ARBA00001198"/>
    </source>
</evidence>
<keyword evidence="18" id="KW-0472">Membrane</keyword>
<dbReference type="InterPro" id="IPR007694">
    <property type="entry name" value="DNA_helicase_DnaB-like_C"/>
</dbReference>
<evidence type="ECO:0000256" key="26">
    <source>
        <dbReference type="PIRSR" id="PIRSR600243-1"/>
    </source>
</evidence>
<dbReference type="InterPro" id="IPR000243">
    <property type="entry name" value="Pept_T1A_subB"/>
</dbReference>
<dbReference type="InterPro" id="IPR001353">
    <property type="entry name" value="Proteasome_sua/b"/>
</dbReference>
<dbReference type="GO" id="GO:0003697">
    <property type="term" value="F:single-stranded DNA binding"/>
    <property type="evidence" value="ECO:0007669"/>
    <property type="project" value="InterPro"/>
</dbReference>
<feature type="domain" description="SF4 helicase" evidence="27">
    <location>
        <begin position="590"/>
        <end position="843"/>
    </location>
</feature>
<sequence>MALADVCGLSLSSFDAPSVLKFRGTEKLCENWENPLALAVPPYENPAENLSKLQDYGASTGIKIDFDHGTTTLGFRFEHGVILAVDSRATGGQFIGSQNMKKIVEINDYLLGTLAGGAADCVYWDRVLAKECRLHELRNRERISVAAASKIMANIIFNYKGMGLSMGMMLAGYDKRGPGLYYIDSEGSRTPGKVFSVGSGSVFAYGVLDSGYRWDLKENEAYELARRAIYHATHRDAYSGGIIRVYHMTKNGFIHITAESGSLLTTTVSVPNIKRVIKNSGFELEDGFSCIRTQCPVCSNDGEPKETIYINKITGNFTCAACQHLGTWSTIEKFFLNAKIARNSKEISRLREVFLTSKSRKTEIELPDGLVSSSSVDPLRLKEVIEEIGLPEETGNILLSHGTFFSNDFSQFFLPLRDITDAIVGYKIFHTEHHNERTLPDTNCSGILIHKPTLMTKKEQKEQSAIIVLNILDFLTLAVSKINSVVICLPHGLKSLPQQCLPGMERFQKLTLWFNHDSAGWDTARHFAKKLEEKRCLFVRPTEAHPTPFRAHCRGLDLKGILQKAEPVLHRAITTFSALRQDVLSDLQNIDKVQGVKWKRYPTLNKLLKGHRKGELTVLTGPTGCGKTTFMSEYSLDLALQGVTTLWGSFEIRNTRLASTLLRQLAGQRLDENLGAFDAWADKFEKLPMYFMTFHGQQSIRIVMEAIEHAQYVHDIQHVIIDNVQFMMGTSEDARHVDRFWRQDAIIAAFRTFATRKNSHVTLVIHPRKERDAEDLTTSSIFGSAKASQEADNVLIIQDKRLTSIRGKKYLQVAKNRYSGDLGVMPLDFDKEALSYAQKKKKVLEEKDSGEAVRD</sequence>
<proteinExistence type="predicted"/>
<evidence type="ECO:0000313" key="28">
    <source>
        <dbReference type="EnsemblMetazoa" id="LLOJ001760-PA"/>
    </source>
</evidence>
<keyword evidence="13" id="KW-0067">ATP-binding</keyword>
<dbReference type="GO" id="GO:0005839">
    <property type="term" value="C:proteasome core complex"/>
    <property type="evidence" value="ECO:0007669"/>
    <property type="project" value="InterPro"/>
</dbReference>
<evidence type="ECO:0000256" key="2">
    <source>
        <dbReference type="ARBA" id="ARBA00004123"/>
    </source>
</evidence>
<dbReference type="VEuPathDB" id="VectorBase:LLONM1_010594"/>
<evidence type="ECO:0000256" key="3">
    <source>
        <dbReference type="ARBA" id="ARBA00004436"/>
    </source>
</evidence>
<evidence type="ECO:0000256" key="25">
    <source>
        <dbReference type="ARBA" id="ARBA00075597"/>
    </source>
</evidence>
<dbReference type="GO" id="GO:0005634">
    <property type="term" value="C:nucleus"/>
    <property type="evidence" value="ECO:0007669"/>
    <property type="project" value="UniProtKB-SubCell"/>
</dbReference>
<evidence type="ECO:0000256" key="17">
    <source>
        <dbReference type="ARBA" id="ARBA00023128"/>
    </source>
</evidence>
<keyword evidence="7" id="KW-0645">Protease</keyword>
<evidence type="ECO:0000256" key="23">
    <source>
        <dbReference type="ARBA" id="ARBA00044969"/>
    </source>
</evidence>
<dbReference type="InterPro" id="IPR027032">
    <property type="entry name" value="Twinkle-like"/>
</dbReference>
<dbReference type="PROSITE" id="PS00854">
    <property type="entry name" value="PROTEASOME_BETA_1"/>
    <property type="match status" value="1"/>
</dbReference>
<dbReference type="GO" id="GO:0005524">
    <property type="term" value="F:ATP binding"/>
    <property type="evidence" value="ECO:0007669"/>
    <property type="project" value="UniProtKB-KW"/>
</dbReference>
<evidence type="ECO:0000256" key="21">
    <source>
        <dbReference type="ARBA" id="ARBA00024953"/>
    </source>
</evidence>
<keyword evidence="14" id="KW-0647">Proteasome</keyword>
<dbReference type="Proteomes" id="UP000092461">
    <property type="component" value="Unassembled WGS sequence"/>
</dbReference>
<keyword evidence="17" id="KW-0496">Mitochondrion</keyword>
<comment type="function">
    <text evidence="21">Non-catalytic component of the proteasome, a multicatalytic proteinase complex which is characterized by its ability to cleave peptides with Arg, Phe, Tyr, Leu, and Glu adjacent to the leaving group at neutral or slightly basic pH. The proteasome has an ATP-dependent proteolytic activity.</text>
</comment>
<dbReference type="VEuPathDB" id="VectorBase:LLONM1_005663"/>
<comment type="catalytic activity">
    <reaction evidence="1">
        <text>Cleavage of peptide bonds with very broad specificity.</text>
        <dbReference type="EC" id="3.4.25.1"/>
    </reaction>
</comment>
<dbReference type="EC" id="5.6.2.3" evidence="23"/>
<evidence type="ECO:0000256" key="10">
    <source>
        <dbReference type="ARBA" id="ARBA00022792"/>
    </source>
</evidence>
<dbReference type="Gene3D" id="3.40.1360.10">
    <property type="match status" value="1"/>
</dbReference>
<dbReference type="Gene3D" id="3.40.50.300">
    <property type="entry name" value="P-loop containing nucleotide triphosphate hydrolases"/>
    <property type="match status" value="1"/>
</dbReference>
<dbReference type="FunFam" id="3.40.50.300:FF:000845">
    <property type="entry name" value="Mitochondrial helicase twinkle"/>
    <property type="match status" value="1"/>
</dbReference>
<dbReference type="SUPFAM" id="SSF52540">
    <property type="entry name" value="P-loop containing nucleoside triphosphate hydrolases"/>
    <property type="match status" value="1"/>
</dbReference>
<dbReference type="GO" id="GO:0051603">
    <property type="term" value="P:proteolysis involved in protein catabolic process"/>
    <property type="evidence" value="ECO:0007669"/>
    <property type="project" value="InterPro"/>
</dbReference>
<evidence type="ECO:0000256" key="24">
    <source>
        <dbReference type="ARBA" id="ARBA00048954"/>
    </source>
</evidence>
<dbReference type="PROSITE" id="PS51476">
    <property type="entry name" value="PROTEASOME_BETA_2"/>
    <property type="match status" value="1"/>
</dbReference>
<evidence type="ECO:0000256" key="12">
    <source>
        <dbReference type="ARBA" id="ARBA00022806"/>
    </source>
</evidence>